<dbReference type="AlphaFoldDB" id="A0AAU8PB93"/>
<feature type="transmembrane region" description="Helical" evidence="1">
    <location>
        <begin position="60"/>
        <end position="85"/>
    </location>
</feature>
<gene>
    <name evidence="3" type="ordered locus">Desku_1680</name>
</gene>
<keyword evidence="1" id="KW-1133">Transmembrane helix</keyword>
<accession>A0AAU8PB93</accession>
<protein>
    <recommendedName>
        <fullName evidence="2">Bacterial Pleckstrin homology domain-containing protein</fullName>
    </recommendedName>
</protein>
<feature type="transmembrane region" description="Helical" evidence="1">
    <location>
        <begin position="124"/>
        <end position="145"/>
    </location>
</feature>
<name>A0AAU8PB93_DESK7</name>
<dbReference type="EMBL" id="CP002770">
    <property type="protein sequence ID" value="AEG15258.1"/>
    <property type="molecule type" value="Genomic_DNA"/>
</dbReference>
<sequence length="190" mass="21821">MVTNNGYSQNFQVAPIEGNFKFQLKIWIIGSVFLIILLSMLSLVLIFTETRTINFFIKGIFTLFLIIIVSFGGMWTMIGLIHLFYSPRLYTVGAKGVIVRRLIGNVCIHYSEIQKTEIIDSMPIWWVLGATLLFEIGTGPVSTFVTRSEKLLLIETSKRKYYLSPLKPDEMLDTILRYLKENKKSNVKKV</sequence>
<evidence type="ECO:0000313" key="3">
    <source>
        <dbReference type="EMBL" id="AEG15258.1"/>
    </source>
</evidence>
<evidence type="ECO:0000259" key="2">
    <source>
        <dbReference type="Pfam" id="PF10882"/>
    </source>
</evidence>
<feature type="transmembrane region" description="Helical" evidence="1">
    <location>
        <begin position="26"/>
        <end position="48"/>
    </location>
</feature>
<proteinExistence type="predicted"/>
<keyword evidence="1" id="KW-0472">Membrane</keyword>
<organism evidence="3 4">
    <name type="scientific">Desulfofundulus kuznetsovii (strain DSM 6115 / VKM B-1805 / 17)</name>
    <name type="common">Desulfotomaculum kuznetsovii</name>
    <dbReference type="NCBI Taxonomy" id="760568"/>
    <lineage>
        <taxon>Bacteria</taxon>
        <taxon>Bacillati</taxon>
        <taxon>Bacillota</taxon>
        <taxon>Clostridia</taxon>
        <taxon>Eubacteriales</taxon>
        <taxon>Peptococcaceae</taxon>
        <taxon>Desulfofundulus</taxon>
    </lineage>
</organism>
<dbReference type="Pfam" id="PF10882">
    <property type="entry name" value="bPH_5"/>
    <property type="match status" value="1"/>
</dbReference>
<dbReference type="KEGG" id="dku:Desku_1680"/>
<evidence type="ECO:0000313" key="4">
    <source>
        <dbReference type="Proteomes" id="UP000009229"/>
    </source>
</evidence>
<feature type="domain" description="Bacterial Pleckstrin homology" evidence="2">
    <location>
        <begin position="90"/>
        <end position="175"/>
    </location>
</feature>
<keyword evidence="4" id="KW-1185">Reference proteome</keyword>
<dbReference type="InterPro" id="IPR027783">
    <property type="entry name" value="Bacterial_PH-related"/>
</dbReference>
<reference evidence="4" key="1">
    <citation type="submission" date="2011-05" db="EMBL/GenBank/DDBJ databases">
        <title>Complete sequence of Desulfotomaculum kuznetsovii DSM 6115.</title>
        <authorList>
            <person name="Lucas S."/>
            <person name="Han J."/>
            <person name="Lapidus A."/>
            <person name="Cheng J.-F."/>
            <person name="Goodwin L."/>
            <person name="Pitluck S."/>
            <person name="Peters L."/>
            <person name="Mikhailova N."/>
            <person name="Lu M."/>
            <person name="Saunders E."/>
            <person name="Han C."/>
            <person name="Tapia R."/>
            <person name="Land M."/>
            <person name="Hauser L."/>
            <person name="Kyrpides N."/>
            <person name="Ivanova N."/>
            <person name="Pagani I."/>
            <person name="Nazina T."/>
            <person name="Ivanova A."/>
            <person name="Parshina S."/>
            <person name="Kuever J."/>
            <person name="Muyzer G."/>
            <person name="Plugge C."/>
            <person name="Stams A."/>
            <person name="Woyke T."/>
        </authorList>
    </citation>
    <scope>NUCLEOTIDE SEQUENCE [LARGE SCALE GENOMIC DNA]</scope>
    <source>
        <strain evidence="4">DSM 6115 / VKM B-1805 / 17</strain>
    </source>
</reference>
<dbReference type="RefSeq" id="WP_013822773.1">
    <property type="nucleotide sequence ID" value="NC_015573.1"/>
</dbReference>
<dbReference type="Proteomes" id="UP000009229">
    <property type="component" value="Chromosome"/>
</dbReference>
<evidence type="ECO:0000256" key="1">
    <source>
        <dbReference type="SAM" id="Phobius"/>
    </source>
</evidence>
<keyword evidence="1" id="KW-0812">Transmembrane</keyword>